<dbReference type="Proteomes" id="UP000316095">
    <property type="component" value="Unassembled WGS sequence"/>
</dbReference>
<comment type="caution">
    <text evidence="1">The sequence shown here is derived from an EMBL/GenBank/DDBJ whole genome shotgun (WGS) entry which is preliminary data.</text>
</comment>
<dbReference type="EMBL" id="SJPG01000001">
    <property type="protein sequence ID" value="TWT63362.1"/>
    <property type="molecule type" value="Genomic_DNA"/>
</dbReference>
<dbReference type="OrthoDB" id="288111at2"/>
<gene>
    <name evidence="1" type="ORF">Pan54_41150</name>
</gene>
<evidence type="ECO:0008006" key="3">
    <source>
        <dbReference type="Google" id="ProtNLM"/>
    </source>
</evidence>
<proteinExistence type="predicted"/>
<dbReference type="RefSeq" id="WP_146505124.1">
    <property type="nucleotide sequence ID" value="NZ_SJPG01000001.1"/>
</dbReference>
<dbReference type="AlphaFoldDB" id="A0A5C5XNM5"/>
<evidence type="ECO:0000313" key="1">
    <source>
        <dbReference type="EMBL" id="TWT63362.1"/>
    </source>
</evidence>
<dbReference type="InterPro" id="IPR007922">
    <property type="entry name" value="DciA-like"/>
</dbReference>
<name>A0A5C5XNM5_9PLAN</name>
<sequence length="134" mass="15542">MKERSRKLDPEAAEQIKEVMLRRRQELHVRGGGPRVLATSIQEVIASRKIGRVLESRELTQLWFSCVEEDIAQRTKIISLRNRILLVEVADSVLMSELASFHRRNILNTIKKQRPDMDVKNVKFRLNARLGSKP</sequence>
<evidence type="ECO:0000313" key="2">
    <source>
        <dbReference type="Proteomes" id="UP000316095"/>
    </source>
</evidence>
<protein>
    <recommendedName>
        <fullName evidence="3">DUF721 domain-containing protein</fullName>
    </recommendedName>
</protein>
<organism evidence="1 2">
    <name type="scientific">Rubinisphaera italica</name>
    <dbReference type="NCBI Taxonomy" id="2527969"/>
    <lineage>
        <taxon>Bacteria</taxon>
        <taxon>Pseudomonadati</taxon>
        <taxon>Planctomycetota</taxon>
        <taxon>Planctomycetia</taxon>
        <taxon>Planctomycetales</taxon>
        <taxon>Planctomycetaceae</taxon>
        <taxon>Rubinisphaera</taxon>
    </lineage>
</organism>
<dbReference type="PANTHER" id="PTHR36456:SF1">
    <property type="entry name" value="UPF0232 PROTEIN SCO3875"/>
    <property type="match status" value="1"/>
</dbReference>
<accession>A0A5C5XNM5</accession>
<reference evidence="1 2" key="1">
    <citation type="submission" date="2019-02" db="EMBL/GenBank/DDBJ databases">
        <title>Deep-cultivation of Planctomycetes and their phenomic and genomic characterization uncovers novel biology.</title>
        <authorList>
            <person name="Wiegand S."/>
            <person name="Jogler M."/>
            <person name="Boedeker C."/>
            <person name="Pinto D."/>
            <person name="Vollmers J."/>
            <person name="Rivas-Marin E."/>
            <person name="Kohn T."/>
            <person name="Peeters S.H."/>
            <person name="Heuer A."/>
            <person name="Rast P."/>
            <person name="Oberbeckmann S."/>
            <person name="Bunk B."/>
            <person name="Jeske O."/>
            <person name="Meyerdierks A."/>
            <person name="Storesund J.E."/>
            <person name="Kallscheuer N."/>
            <person name="Luecker S."/>
            <person name="Lage O.M."/>
            <person name="Pohl T."/>
            <person name="Merkel B.J."/>
            <person name="Hornburger P."/>
            <person name="Mueller R.-W."/>
            <person name="Bruemmer F."/>
            <person name="Labrenz M."/>
            <person name="Spormann A.M."/>
            <person name="Op Den Camp H."/>
            <person name="Overmann J."/>
            <person name="Amann R."/>
            <person name="Jetten M.S.M."/>
            <person name="Mascher T."/>
            <person name="Medema M.H."/>
            <person name="Devos D.P."/>
            <person name="Kaster A.-K."/>
            <person name="Ovreas L."/>
            <person name="Rohde M."/>
            <person name="Galperin M.Y."/>
            <person name="Jogler C."/>
        </authorList>
    </citation>
    <scope>NUCLEOTIDE SEQUENCE [LARGE SCALE GENOMIC DNA]</scope>
    <source>
        <strain evidence="1 2">Pan54</strain>
    </source>
</reference>
<dbReference type="Pfam" id="PF05258">
    <property type="entry name" value="DciA"/>
    <property type="match status" value="1"/>
</dbReference>
<keyword evidence="2" id="KW-1185">Reference proteome</keyword>
<dbReference type="PANTHER" id="PTHR36456">
    <property type="entry name" value="UPF0232 PROTEIN SCO3875"/>
    <property type="match status" value="1"/>
</dbReference>